<proteinExistence type="predicted"/>
<name>A0A5N6RAJ9_9ROSI</name>
<reference evidence="2 3" key="1">
    <citation type="submission" date="2019-06" db="EMBL/GenBank/DDBJ databases">
        <title>A chromosomal-level reference genome of Carpinus fangiana (Coryloideae, Betulaceae).</title>
        <authorList>
            <person name="Yang X."/>
            <person name="Wang Z."/>
            <person name="Zhang L."/>
            <person name="Hao G."/>
            <person name="Liu J."/>
            <person name="Yang Y."/>
        </authorList>
    </citation>
    <scope>NUCLEOTIDE SEQUENCE [LARGE SCALE GENOMIC DNA]</scope>
    <source>
        <strain evidence="2">Cfa_2016G</strain>
        <tissue evidence="2">Leaf</tissue>
    </source>
</reference>
<sequence length="116" mass="13406">MTRLPKINDKKNHRIKKGRRAEGRSEESREEMEDGLTRICGEDGTAMAVEAEVGEWREDRRSHAKRWWTGLTRICGGDGTAMAEKRYVADLWKARPICGGSVEEEGWRRRSNKMGW</sequence>
<dbReference type="AlphaFoldDB" id="A0A5N6RAJ9"/>
<dbReference type="EMBL" id="CM017326">
    <property type="protein sequence ID" value="KAE8076095.1"/>
    <property type="molecule type" value="Genomic_DNA"/>
</dbReference>
<evidence type="ECO:0000256" key="1">
    <source>
        <dbReference type="SAM" id="MobiDB-lite"/>
    </source>
</evidence>
<feature type="compositionally biased region" description="Basic and acidic residues" evidence="1">
    <location>
        <begin position="1"/>
        <end position="10"/>
    </location>
</feature>
<organism evidence="2 3">
    <name type="scientific">Carpinus fangiana</name>
    <dbReference type="NCBI Taxonomy" id="176857"/>
    <lineage>
        <taxon>Eukaryota</taxon>
        <taxon>Viridiplantae</taxon>
        <taxon>Streptophyta</taxon>
        <taxon>Embryophyta</taxon>
        <taxon>Tracheophyta</taxon>
        <taxon>Spermatophyta</taxon>
        <taxon>Magnoliopsida</taxon>
        <taxon>eudicotyledons</taxon>
        <taxon>Gunneridae</taxon>
        <taxon>Pentapetalae</taxon>
        <taxon>rosids</taxon>
        <taxon>fabids</taxon>
        <taxon>Fagales</taxon>
        <taxon>Betulaceae</taxon>
        <taxon>Carpinus</taxon>
    </lineage>
</organism>
<dbReference type="Proteomes" id="UP000327013">
    <property type="component" value="Chromosome 6"/>
</dbReference>
<accession>A0A5N6RAJ9</accession>
<keyword evidence="3" id="KW-1185">Reference proteome</keyword>
<gene>
    <name evidence="2" type="ORF">FH972_014766</name>
</gene>
<protein>
    <submittedName>
        <fullName evidence="2">Uncharacterized protein</fullName>
    </submittedName>
</protein>
<evidence type="ECO:0000313" key="2">
    <source>
        <dbReference type="EMBL" id="KAE8076095.1"/>
    </source>
</evidence>
<feature type="region of interest" description="Disordered" evidence="1">
    <location>
        <begin position="1"/>
        <end position="36"/>
    </location>
</feature>
<evidence type="ECO:0000313" key="3">
    <source>
        <dbReference type="Proteomes" id="UP000327013"/>
    </source>
</evidence>